<evidence type="ECO:0000256" key="1">
    <source>
        <dbReference type="ARBA" id="ARBA00022729"/>
    </source>
</evidence>
<accession>A0A3B4Z4L0</accession>
<dbReference type="InterPro" id="IPR007110">
    <property type="entry name" value="Ig-like_dom"/>
</dbReference>
<dbReference type="Pfam" id="PF07686">
    <property type="entry name" value="V-set"/>
    <property type="match status" value="1"/>
</dbReference>
<dbReference type="InterPro" id="IPR013106">
    <property type="entry name" value="Ig_V-set"/>
</dbReference>
<dbReference type="Ensembl" id="ENSSPAT00000003745.1">
    <property type="protein sequence ID" value="ENSSPAP00000003670.1"/>
    <property type="gene ID" value="ENSSPAG00000002826.1"/>
</dbReference>
<dbReference type="GO" id="GO:0007166">
    <property type="term" value="P:cell surface receptor signaling pathway"/>
    <property type="evidence" value="ECO:0007669"/>
    <property type="project" value="TreeGrafter"/>
</dbReference>
<organism evidence="5">
    <name type="scientific">Stegastes partitus</name>
    <name type="common">bicolor damselfish</name>
    <dbReference type="NCBI Taxonomy" id="144197"/>
    <lineage>
        <taxon>Eukaryota</taxon>
        <taxon>Metazoa</taxon>
        <taxon>Chordata</taxon>
        <taxon>Craniata</taxon>
        <taxon>Vertebrata</taxon>
        <taxon>Euteleostomi</taxon>
        <taxon>Actinopterygii</taxon>
        <taxon>Neopterygii</taxon>
        <taxon>Teleostei</taxon>
        <taxon>Neoteleostei</taxon>
        <taxon>Acanthomorphata</taxon>
        <taxon>Ovalentaria</taxon>
        <taxon>Pomacentridae</taxon>
        <taxon>Stegastes</taxon>
    </lineage>
</organism>
<dbReference type="GO" id="GO:0005886">
    <property type="term" value="C:plasma membrane"/>
    <property type="evidence" value="ECO:0007669"/>
    <property type="project" value="TreeGrafter"/>
</dbReference>
<evidence type="ECO:0000256" key="2">
    <source>
        <dbReference type="ARBA" id="ARBA00022859"/>
    </source>
</evidence>
<dbReference type="GO" id="GO:0002376">
    <property type="term" value="P:immune system process"/>
    <property type="evidence" value="ECO:0007669"/>
    <property type="project" value="UniProtKB-KW"/>
</dbReference>
<keyword evidence="1 3" id="KW-0732">Signal</keyword>
<keyword evidence="2" id="KW-0391">Immunity</keyword>
<dbReference type="PROSITE" id="PS50835">
    <property type="entry name" value="IG_LIKE"/>
    <property type="match status" value="1"/>
</dbReference>
<proteinExistence type="predicted"/>
<dbReference type="InterPro" id="IPR036179">
    <property type="entry name" value="Ig-like_dom_sf"/>
</dbReference>
<name>A0A3B4Z4L0_9TELE</name>
<dbReference type="SMART" id="SM00409">
    <property type="entry name" value="IG"/>
    <property type="match status" value="1"/>
</dbReference>
<feature type="chain" id="PRO_5017295202" description="Ig-like domain-containing protein" evidence="3">
    <location>
        <begin position="24"/>
        <end position="134"/>
    </location>
</feature>
<evidence type="ECO:0000259" key="4">
    <source>
        <dbReference type="PROSITE" id="PS50835"/>
    </source>
</evidence>
<evidence type="ECO:0000256" key="3">
    <source>
        <dbReference type="SAM" id="SignalP"/>
    </source>
</evidence>
<sequence>MMTLIVCCITLNIILVSVRQTPANIYDKPGQTAKIQCSHNIPNYYRILWYKKLERQLQLLGYMDYGNASPEPGLDVKMDGDASQGRNCTLTIENLSVNSSAVYFCAAIQKPPRLTSLLCSFLSLDGTISVLKQW</sequence>
<dbReference type="InterPro" id="IPR003599">
    <property type="entry name" value="Ig_sub"/>
</dbReference>
<dbReference type="SUPFAM" id="SSF48726">
    <property type="entry name" value="Immunoglobulin"/>
    <property type="match status" value="1"/>
</dbReference>
<dbReference type="AlphaFoldDB" id="A0A3B4Z4L0"/>
<dbReference type="Gene3D" id="2.60.40.10">
    <property type="entry name" value="Immunoglobulins"/>
    <property type="match status" value="1"/>
</dbReference>
<dbReference type="PANTHER" id="PTHR23268:SF102">
    <property type="entry name" value="IMMUNOGLOBULIN V-SET DOMAIN-CONTAINING PROTEIN"/>
    <property type="match status" value="1"/>
</dbReference>
<dbReference type="GeneTree" id="ENSGT01110000267473"/>
<reference evidence="5" key="1">
    <citation type="submission" date="2023-09" db="UniProtKB">
        <authorList>
            <consortium name="Ensembl"/>
        </authorList>
    </citation>
    <scope>IDENTIFICATION</scope>
</reference>
<dbReference type="PANTHER" id="PTHR23268">
    <property type="entry name" value="T-CELL RECEPTOR BETA CHAIN"/>
    <property type="match status" value="1"/>
</dbReference>
<dbReference type="InterPro" id="IPR050413">
    <property type="entry name" value="TCR_beta_variable"/>
</dbReference>
<evidence type="ECO:0000313" key="5">
    <source>
        <dbReference type="Ensembl" id="ENSSPAP00000003670.1"/>
    </source>
</evidence>
<protein>
    <recommendedName>
        <fullName evidence="4">Ig-like domain-containing protein</fullName>
    </recommendedName>
</protein>
<feature type="domain" description="Ig-like" evidence="4">
    <location>
        <begin position="16"/>
        <end position="115"/>
    </location>
</feature>
<dbReference type="InterPro" id="IPR013783">
    <property type="entry name" value="Ig-like_fold"/>
</dbReference>
<feature type="signal peptide" evidence="3">
    <location>
        <begin position="1"/>
        <end position="23"/>
    </location>
</feature>